<dbReference type="Proteomes" id="UP000232875">
    <property type="component" value="Unassembled WGS sequence"/>
</dbReference>
<dbReference type="STRING" id="2020962.A0A2N1JH88"/>
<dbReference type="AlphaFoldDB" id="A0A2N1JH88"/>
<feature type="region of interest" description="Disordered" evidence="1">
    <location>
        <begin position="236"/>
        <end position="263"/>
    </location>
</feature>
<evidence type="ECO:0000313" key="3">
    <source>
        <dbReference type="Proteomes" id="UP000232875"/>
    </source>
</evidence>
<feature type="region of interest" description="Disordered" evidence="1">
    <location>
        <begin position="1"/>
        <end position="53"/>
    </location>
</feature>
<organism evidence="2 3">
    <name type="scientific">Malassezia vespertilionis</name>
    <dbReference type="NCBI Taxonomy" id="2020962"/>
    <lineage>
        <taxon>Eukaryota</taxon>
        <taxon>Fungi</taxon>
        <taxon>Dikarya</taxon>
        <taxon>Basidiomycota</taxon>
        <taxon>Ustilaginomycotina</taxon>
        <taxon>Malasseziomycetes</taxon>
        <taxon>Malasseziales</taxon>
        <taxon>Malasseziaceae</taxon>
        <taxon>Malassezia</taxon>
    </lineage>
</organism>
<accession>A0A2N1JH88</accession>
<sequence length="280" mass="29953">MLRPTTPRGGESAARDVPWTAPQKEVQSTAGARTLDASPKAARAPRQPMPPATAQRRASWNIVGILALWCIPFVYPRSIDLYYDTLDALMRTGRVATDTDEAIDAVLAWLRCALTIVFLFNIAEALLAQRHTPSPTAQHNANEVGEAFARSVSSGSPLTRPTETHAPWIPSPLTPTTPSAVTPVRGKETVRHQERRTSGSPFAAGARASTPLQAYAHTGAWPRASRSPTLVDAFAGRSVSRSSPRAPSAAWSPGSPGTELEDAREVELALQDLSFAGTST</sequence>
<name>A0A2N1JH88_9BASI</name>
<dbReference type="EMBL" id="KZ454987">
    <property type="protein sequence ID" value="PKI85916.1"/>
    <property type="molecule type" value="Genomic_DNA"/>
</dbReference>
<feature type="compositionally biased region" description="Basic and acidic residues" evidence="1">
    <location>
        <begin position="185"/>
        <end position="197"/>
    </location>
</feature>
<dbReference type="OrthoDB" id="3366300at2759"/>
<keyword evidence="3" id="KW-1185">Reference proteome</keyword>
<reference evidence="2 3" key="1">
    <citation type="submission" date="2017-10" db="EMBL/GenBank/DDBJ databases">
        <title>A novel species of cold-tolerant Malassezia isolated from bats.</title>
        <authorList>
            <person name="Lorch J.M."/>
            <person name="Palmer J.M."/>
            <person name="Vanderwolf K.J."/>
            <person name="Schmidt K.Z."/>
            <person name="Verant M.L."/>
            <person name="Weller T.J."/>
            <person name="Blehert D.S."/>
        </authorList>
    </citation>
    <scope>NUCLEOTIDE SEQUENCE [LARGE SCALE GENOMIC DNA]</scope>
    <source>
        <strain evidence="2 3">NWHC:44797-103</strain>
    </source>
</reference>
<feature type="compositionally biased region" description="Polar residues" evidence="1">
    <location>
        <begin position="151"/>
        <end position="161"/>
    </location>
</feature>
<feature type="compositionally biased region" description="Low complexity" evidence="1">
    <location>
        <begin position="41"/>
        <end position="53"/>
    </location>
</feature>
<evidence type="ECO:0000256" key="1">
    <source>
        <dbReference type="SAM" id="MobiDB-lite"/>
    </source>
</evidence>
<feature type="region of interest" description="Disordered" evidence="1">
    <location>
        <begin position="148"/>
        <end position="207"/>
    </location>
</feature>
<protein>
    <submittedName>
        <fullName evidence="2">Uncharacterized protein</fullName>
    </submittedName>
</protein>
<evidence type="ECO:0000313" key="2">
    <source>
        <dbReference type="EMBL" id="PKI85916.1"/>
    </source>
</evidence>
<gene>
    <name evidence="2" type="ORF">MVES_000181</name>
</gene>
<feature type="compositionally biased region" description="Low complexity" evidence="1">
    <location>
        <begin position="236"/>
        <end position="257"/>
    </location>
</feature>
<proteinExistence type="predicted"/>